<evidence type="ECO:0000313" key="10">
    <source>
        <dbReference type="Proteomes" id="UP001054846"/>
    </source>
</evidence>
<dbReference type="Gene3D" id="1.20.1540.10">
    <property type="entry name" value="Rhomboid-like"/>
    <property type="match status" value="1"/>
</dbReference>
<feature type="transmembrane region" description="Helical" evidence="7">
    <location>
        <begin position="67"/>
        <end position="96"/>
    </location>
</feature>
<keyword evidence="3" id="KW-0997">Cell inner membrane</keyword>
<evidence type="ECO:0000256" key="6">
    <source>
        <dbReference type="ARBA" id="ARBA00023136"/>
    </source>
</evidence>
<gene>
    <name evidence="9" type="ORF">ISF26_19685</name>
</gene>
<dbReference type="PANTHER" id="PTHR43066">
    <property type="entry name" value="RHOMBOID-RELATED PROTEIN"/>
    <property type="match status" value="1"/>
</dbReference>
<feature type="transmembrane region" description="Helical" evidence="7">
    <location>
        <begin position="41"/>
        <end position="61"/>
    </location>
</feature>
<keyword evidence="2" id="KW-1003">Cell membrane</keyword>
<keyword evidence="9" id="KW-0378">Hydrolase</keyword>
<dbReference type="Proteomes" id="UP001054846">
    <property type="component" value="Chromosome"/>
</dbReference>
<comment type="subcellular location">
    <subcellularLocation>
        <location evidence="1">Membrane</location>
        <topology evidence="1">Multi-pass membrane protein</topology>
    </subcellularLocation>
</comment>
<dbReference type="RefSeq" id="WP_230841019.1">
    <property type="nucleotide sequence ID" value="NZ_CP063845.1"/>
</dbReference>
<evidence type="ECO:0000256" key="1">
    <source>
        <dbReference type="ARBA" id="ARBA00004141"/>
    </source>
</evidence>
<protein>
    <submittedName>
        <fullName evidence="9">Rhomboid family intramembrane serine protease</fullName>
    </submittedName>
</protein>
<keyword evidence="6 7" id="KW-0472">Membrane</keyword>
<evidence type="ECO:0000256" key="7">
    <source>
        <dbReference type="SAM" id="Phobius"/>
    </source>
</evidence>
<feature type="transmembrane region" description="Helical" evidence="7">
    <location>
        <begin position="108"/>
        <end position="128"/>
    </location>
</feature>
<feature type="transmembrane region" description="Helical" evidence="7">
    <location>
        <begin position="134"/>
        <end position="153"/>
    </location>
</feature>
<evidence type="ECO:0000256" key="4">
    <source>
        <dbReference type="ARBA" id="ARBA00022692"/>
    </source>
</evidence>
<feature type="transmembrane region" description="Helical" evidence="7">
    <location>
        <begin position="208"/>
        <end position="228"/>
    </location>
</feature>
<dbReference type="PANTHER" id="PTHR43066:SF26">
    <property type="entry name" value="RHOMBOID PROTEASE GLPG"/>
    <property type="match status" value="1"/>
</dbReference>
<keyword evidence="4 7" id="KW-0812">Transmembrane</keyword>
<name>A0ABY3PJV5_9CYAN</name>
<evidence type="ECO:0000313" key="9">
    <source>
        <dbReference type="EMBL" id="UFP93962.1"/>
    </source>
</evidence>
<dbReference type="GO" id="GO:0008233">
    <property type="term" value="F:peptidase activity"/>
    <property type="evidence" value="ECO:0007669"/>
    <property type="project" value="UniProtKB-KW"/>
</dbReference>
<organism evidence="9 10">
    <name type="scientific">Gloeobacter morelensis MG652769</name>
    <dbReference type="NCBI Taxonomy" id="2781736"/>
    <lineage>
        <taxon>Bacteria</taxon>
        <taxon>Bacillati</taxon>
        <taxon>Cyanobacteriota</taxon>
        <taxon>Cyanophyceae</taxon>
        <taxon>Gloeobacterales</taxon>
        <taxon>Gloeobacteraceae</taxon>
        <taxon>Gloeobacter</taxon>
        <taxon>Gloeobacter morelensis</taxon>
    </lineage>
</organism>
<evidence type="ECO:0000256" key="5">
    <source>
        <dbReference type="ARBA" id="ARBA00022989"/>
    </source>
</evidence>
<evidence type="ECO:0000259" key="8">
    <source>
        <dbReference type="Pfam" id="PF01694"/>
    </source>
</evidence>
<feature type="transmembrane region" description="Helical" evidence="7">
    <location>
        <begin position="165"/>
        <end position="188"/>
    </location>
</feature>
<sequence length="237" mass="25778">MVPLWDENRGYRIPWVNYGLIVTCIAVFIYEISLGEKQLEIFINQYAAVPAAIVPALGAIFQGDLGAVGLLAPLVTAMFLHGGILHLAGNMLYLWIFGDNVEERMGHFGYLAFYLICGVVSILAQTFLESGSKIASLGASGAIAGVLGAYIVMFPRAPVQGIFPLGFIPIPFKLPAVWFIGIWFLQQFLSTLATVNTSNVPDMEEGGVAYFAHAAGFVAGLVLVRVFARETDPYQRR</sequence>
<evidence type="ECO:0000256" key="2">
    <source>
        <dbReference type="ARBA" id="ARBA00022475"/>
    </source>
</evidence>
<keyword evidence="9" id="KW-0645">Protease</keyword>
<dbReference type="InterPro" id="IPR022764">
    <property type="entry name" value="Peptidase_S54_rhomboid_dom"/>
</dbReference>
<dbReference type="SUPFAM" id="SSF144091">
    <property type="entry name" value="Rhomboid-like"/>
    <property type="match status" value="1"/>
</dbReference>
<dbReference type="GO" id="GO:0006508">
    <property type="term" value="P:proteolysis"/>
    <property type="evidence" value="ECO:0007669"/>
    <property type="project" value="UniProtKB-KW"/>
</dbReference>
<dbReference type="EMBL" id="CP063845">
    <property type="protein sequence ID" value="UFP93962.1"/>
    <property type="molecule type" value="Genomic_DNA"/>
</dbReference>
<keyword evidence="10" id="KW-1185">Reference proteome</keyword>
<feature type="transmembrane region" description="Helical" evidence="7">
    <location>
        <begin position="15"/>
        <end position="34"/>
    </location>
</feature>
<evidence type="ECO:0000256" key="3">
    <source>
        <dbReference type="ARBA" id="ARBA00022519"/>
    </source>
</evidence>
<dbReference type="InterPro" id="IPR035952">
    <property type="entry name" value="Rhomboid-like_sf"/>
</dbReference>
<reference evidence="9 10" key="1">
    <citation type="journal article" date="2021" name="Genome Biol. Evol.">
        <title>Complete Genome Sequencing of a Novel Gloeobacter Species from a Waterfall Cave in Mexico.</title>
        <authorList>
            <person name="Saw J.H."/>
            <person name="Cardona T."/>
            <person name="Montejano G."/>
        </authorList>
    </citation>
    <scope>NUCLEOTIDE SEQUENCE [LARGE SCALE GENOMIC DNA]</scope>
    <source>
        <strain evidence="9">MG652769</strain>
    </source>
</reference>
<accession>A0ABY3PJV5</accession>
<proteinExistence type="predicted"/>
<feature type="domain" description="Peptidase S54 rhomboid" evidence="8">
    <location>
        <begin position="73"/>
        <end position="228"/>
    </location>
</feature>
<dbReference type="Pfam" id="PF01694">
    <property type="entry name" value="Rhomboid"/>
    <property type="match status" value="1"/>
</dbReference>
<keyword evidence="5 7" id="KW-1133">Transmembrane helix</keyword>